<name>A0A9Q1GTH5_9CARY</name>
<accession>A0A9Q1GTH5</accession>
<dbReference type="AlphaFoldDB" id="A0A9Q1GTH5"/>
<gene>
    <name evidence="2" type="ORF">Cgig2_013326</name>
</gene>
<protein>
    <recommendedName>
        <fullName evidence="4">Reverse transcriptase domain-containing protein</fullName>
    </recommendedName>
</protein>
<sequence length="270" mass="31070">MFTTADAIMRQVFEQVKRAMKVAGSAKPVHEGEPSHRLKGMPSLRPMEHRAIGFLPGGKGGVRRWNLLADIRKGQLRGHPTLHRLPPMTAPPRPQNARKYCEFHEQSGHTTTECRELKKALHELADKGKIDRFLKRGPQFLRQGQTPAPPHRGMRNIPLKSWPPQREVNLTGMIHLPVRFGDKNKSKSLEVNFLVVDMPMAYNVIIECPTLHRVKAVVAPENKHKQNRGTRTTRRVLHRPRALPPRTHWPQLLRDWWPRPQQPHPQTKEG</sequence>
<comment type="caution">
    <text evidence="2">The sequence shown here is derived from an EMBL/GenBank/DDBJ whole genome shotgun (WGS) entry which is preliminary data.</text>
</comment>
<feature type="region of interest" description="Disordered" evidence="1">
    <location>
        <begin position="222"/>
        <end position="246"/>
    </location>
</feature>
<keyword evidence="3" id="KW-1185">Reference proteome</keyword>
<evidence type="ECO:0000313" key="3">
    <source>
        <dbReference type="Proteomes" id="UP001153076"/>
    </source>
</evidence>
<evidence type="ECO:0000313" key="2">
    <source>
        <dbReference type="EMBL" id="KAJ8425172.1"/>
    </source>
</evidence>
<dbReference type="EMBL" id="JAKOGI010001526">
    <property type="protein sequence ID" value="KAJ8425172.1"/>
    <property type="molecule type" value="Genomic_DNA"/>
</dbReference>
<proteinExistence type="predicted"/>
<evidence type="ECO:0008006" key="4">
    <source>
        <dbReference type="Google" id="ProtNLM"/>
    </source>
</evidence>
<dbReference type="Proteomes" id="UP001153076">
    <property type="component" value="Unassembled WGS sequence"/>
</dbReference>
<reference evidence="2" key="1">
    <citation type="submission" date="2022-04" db="EMBL/GenBank/DDBJ databases">
        <title>Carnegiea gigantea Genome sequencing and assembly v2.</title>
        <authorList>
            <person name="Copetti D."/>
            <person name="Sanderson M.J."/>
            <person name="Burquez A."/>
            <person name="Wojciechowski M.F."/>
        </authorList>
    </citation>
    <scope>NUCLEOTIDE SEQUENCE</scope>
    <source>
        <strain evidence="2">SGP5-SGP5p</strain>
        <tissue evidence="2">Aerial part</tissue>
    </source>
</reference>
<evidence type="ECO:0000256" key="1">
    <source>
        <dbReference type="SAM" id="MobiDB-lite"/>
    </source>
</evidence>
<feature type="compositionally biased region" description="Basic residues" evidence="1">
    <location>
        <begin position="225"/>
        <end position="241"/>
    </location>
</feature>
<feature type="region of interest" description="Disordered" evidence="1">
    <location>
        <begin position="141"/>
        <end position="163"/>
    </location>
</feature>
<organism evidence="2 3">
    <name type="scientific">Carnegiea gigantea</name>
    <dbReference type="NCBI Taxonomy" id="171969"/>
    <lineage>
        <taxon>Eukaryota</taxon>
        <taxon>Viridiplantae</taxon>
        <taxon>Streptophyta</taxon>
        <taxon>Embryophyta</taxon>
        <taxon>Tracheophyta</taxon>
        <taxon>Spermatophyta</taxon>
        <taxon>Magnoliopsida</taxon>
        <taxon>eudicotyledons</taxon>
        <taxon>Gunneridae</taxon>
        <taxon>Pentapetalae</taxon>
        <taxon>Caryophyllales</taxon>
        <taxon>Cactineae</taxon>
        <taxon>Cactaceae</taxon>
        <taxon>Cactoideae</taxon>
        <taxon>Echinocereeae</taxon>
        <taxon>Carnegiea</taxon>
    </lineage>
</organism>